<dbReference type="GO" id="GO:0047964">
    <property type="term" value="F:glyoxylate reductase (NADH) activity"/>
    <property type="evidence" value="ECO:0007669"/>
    <property type="project" value="UniProtKB-EC"/>
</dbReference>
<reference evidence="6 7" key="1">
    <citation type="journal article" date="2013" name="Appl. Environ. Microbiol.">
        <title>Variation of the Virus-Related Elements within Syntenic Genomes of the Hyperthermophilic Archaeon Aeropyrum.</title>
        <authorList>
            <person name="Daifuku T."/>
            <person name="Yoshida T."/>
            <person name="Kitamura T."/>
            <person name="Kawaichi S."/>
            <person name="Inoue T."/>
            <person name="Nomura K."/>
            <person name="Yoshida Y."/>
            <person name="Kuno S."/>
            <person name="Sako Y."/>
        </authorList>
    </citation>
    <scope>NUCLEOTIDE SEQUENCE [LARGE SCALE GENOMIC DNA]</scope>
    <source>
        <strain evidence="6 7">SY1</strain>
    </source>
</reference>
<evidence type="ECO:0000313" key="7">
    <source>
        <dbReference type="Proteomes" id="UP000016887"/>
    </source>
</evidence>
<dbReference type="Proteomes" id="UP000016887">
    <property type="component" value="Chromosome"/>
</dbReference>
<evidence type="ECO:0000313" key="6">
    <source>
        <dbReference type="EMBL" id="BAN90274.1"/>
    </source>
</evidence>
<dbReference type="SUPFAM" id="SSF51735">
    <property type="entry name" value="NAD(P)-binding Rossmann-fold domains"/>
    <property type="match status" value="1"/>
</dbReference>
<dbReference type="GO" id="GO:0030267">
    <property type="term" value="F:glyoxylate reductase (NADPH) activity"/>
    <property type="evidence" value="ECO:0007669"/>
    <property type="project" value="TreeGrafter"/>
</dbReference>
<gene>
    <name evidence="6" type="ORF">ACAM_0805</name>
</gene>
<dbReference type="InterPro" id="IPR036291">
    <property type="entry name" value="NAD(P)-bd_dom_sf"/>
</dbReference>
<dbReference type="Gene3D" id="3.40.50.720">
    <property type="entry name" value="NAD(P)-binding Rossmann-like Domain"/>
    <property type="match status" value="2"/>
</dbReference>
<dbReference type="GeneID" id="17110939"/>
<dbReference type="Pfam" id="PF00389">
    <property type="entry name" value="2-Hacid_dh"/>
    <property type="match status" value="1"/>
</dbReference>
<dbReference type="PATRIC" id="fig|1198449.6.peg.814"/>
<keyword evidence="7" id="KW-1185">Reference proteome</keyword>
<dbReference type="Pfam" id="PF02826">
    <property type="entry name" value="2-Hacid_dh_C"/>
    <property type="match status" value="1"/>
</dbReference>
<name>U3TG33_9CREN</name>
<feature type="domain" description="D-isomer specific 2-hydroxyacid dehydrogenase catalytic" evidence="4">
    <location>
        <begin position="48"/>
        <end position="321"/>
    </location>
</feature>
<sequence>MGGCRFDVALNFPMDGGVSEVLSGLRVYSPQARSSVRDMWGVVRSSRVFINAFSPVDASLLRDRGCLELIILASTGYDHVDVGAAGEAGVCVANQPEVITEAVAEYVVGAVLAALRGVVAGHIYTPRWAREGWPSHISGLLLRGRSVGLLGAGRIGQSVAFKLAALGAGPFYYYSRGRKPALEAVLGARRLEPPELFSRSYILVNSLPLTSETRGFVKAGLLRLLPRGAVYVNVGRGGTEEPGAVEAVASEREDLYFVLDVHPEEPLPPDSGRMGLHSSPRAIITPHIAGASRESMAATRLLAAMQARDYLERGCVWNPVNGACRECPSQRLGLDEAIAMARRLLGV</sequence>
<dbReference type="PANTHER" id="PTHR10996:SF178">
    <property type="entry name" value="2-HYDROXYACID DEHYDROGENASE YGL185C-RELATED"/>
    <property type="match status" value="1"/>
</dbReference>
<dbReference type="STRING" id="1198449.ACAM_0805"/>
<evidence type="ECO:0000259" key="4">
    <source>
        <dbReference type="Pfam" id="PF00389"/>
    </source>
</evidence>
<evidence type="ECO:0000256" key="3">
    <source>
        <dbReference type="RuleBase" id="RU003719"/>
    </source>
</evidence>
<comment type="similarity">
    <text evidence="3">Belongs to the D-isomer specific 2-hydroxyacid dehydrogenase family.</text>
</comment>
<dbReference type="eggNOG" id="arCOG01755">
    <property type="taxonomic scope" value="Archaea"/>
</dbReference>
<dbReference type="GO" id="GO:0005829">
    <property type="term" value="C:cytosol"/>
    <property type="evidence" value="ECO:0007669"/>
    <property type="project" value="TreeGrafter"/>
</dbReference>
<accession>U3TG33</accession>
<dbReference type="GO" id="GO:0016618">
    <property type="term" value="F:hydroxypyruvate reductase [NAD(P)H] activity"/>
    <property type="evidence" value="ECO:0007669"/>
    <property type="project" value="TreeGrafter"/>
</dbReference>
<proteinExistence type="inferred from homology"/>
<dbReference type="EC" id="1.1.1.26" evidence="6"/>
<evidence type="ECO:0000256" key="1">
    <source>
        <dbReference type="ARBA" id="ARBA00023002"/>
    </source>
</evidence>
<feature type="domain" description="D-isomer specific 2-hydroxyacid dehydrogenase NAD-binding" evidence="5">
    <location>
        <begin position="109"/>
        <end position="289"/>
    </location>
</feature>
<protein>
    <submittedName>
        <fullName evidence="6">Glyoxylate reductase</fullName>
        <ecNumber evidence="6">1.1.1.26</ecNumber>
    </submittedName>
</protein>
<dbReference type="PANTHER" id="PTHR10996">
    <property type="entry name" value="2-HYDROXYACID DEHYDROGENASE-RELATED"/>
    <property type="match status" value="1"/>
</dbReference>
<dbReference type="EMBL" id="AP012489">
    <property type="protein sequence ID" value="BAN90274.1"/>
    <property type="molecule type" value="Genomic_DNA"/>
</dbReference>
<organism evidence="6 7">
    <name type="scientific">Aeropyrum camini SY1 = JCM 12091</name>
    <dbReference type="NCBI Taxonomy" id="1198449"/>
    <lineage>
        <taxon>Archaea</taxon>
        <taxon>Thermoproteota</taxon>
        <taxon>Thermoprotei</taxon>
        <taxon>Desulfurococcales</taxon>
        <taxon>Desulfurococcaceae</taxon>
        <taxon>Aeropyrum</taxon>
    </lineage>
</organism>
<keyword evidence="1 3" id="KW-0560">Oxidoreductase</keyword>
<dbReference type="GO" id="GO:0051287">
    <property type="term" value="F:NAD binding"/>
    <property type="evidence" value="ECO:0007669"/>
    <property type="project" value="InterPro"/>
</dbReference>
<keyword evidence="2" id="KW-0520">NAD</keyword>
<dbReference type="InterPro" id="IPR006140">
    <property type="entry name" value="D-isomer_DH_NAD-bd"/>
</dbReference>
<dbReference type="InterPro" id="IPR050223">
    <property type="entry name" value="D-isomer_2-hydroxyacid_DH"/>
</dbReference>
<evidence type="ECO:0000256" key="2">
    <source>
        <dbReference type="ARBA" id="ARBA00023027"/>
    </source>
</evidence>
<dbReference type="RefSeq" id="WP_022541547.1">
    <property type="nucleotide sequence ID" value="NC_022521.1"/>
</dbReference>
<dbReference type="SUPFAM" id="SSF52283">
    <property type="entry name" value="Formate/glycerate dehydrogenase catalytic domain-like"/>
    <property type="match status" value="1"/>
</dbReference>
<evidence type="ECO:0000259" key="5">
    <source>
        <dbReference type="Pfam" id="PF02826"/>
    </source>
</evidence>
<dbReference type="KEGG" id="acj:ACAM_0805"/>
<dbReference type="AlphaFoldDB" id="U3TG33"/>
<dbReference type="InterPro" id="IPR006139">
    <property type="entry name" value="D-isomer_2_OHA_DH_cat_dom"/>
</dbReference>